<evidence type="ECO:0000256" key="1">
    <source>
        <dbReference type="ARBA" id="ARBA00022884"/>
    </source>
</evidence>
<evidence type="ECO:0000313" key="4">
    <source>
        <dbReference type="Proteomes" id="UP000765509"/>
    </source>
</evidence>
<dbReference type="InterPro" id="IPR012337">
    <property type="entry name" value="RNaseH-like_sf"/>
</dbReference>
<protein>
    <recommendedName>
        <fullName evidence="2">Integrase catalytic domain-containing protein</fullName>
    </recommendedName>
</protein>
<dbReference type="InterPro" id="IPR001584">
    <property type="entry name" value="Integrase_cat-core"/>
</dbReference>
<dbReference type="GO" id="GO:0005634">
    <property type="term" value="C:nucleus"/>
    <property type="evidence" value="ECO:0007669"/>
    <property type="project" value="UniProtKB-ARBA"/>
</dbReference>
<dbReference type="PROSITE" id="PS50994">
    <property type="entry name" value="INTEGRASE"/>
    <property type="match status" value="1"/>
</dbReference>
<feature type="domain" description="Integrase catalytic" evidence="2">
    <location>
        <begin position="1"/>
        <end position="94"/>
    </location>
</feature>
<organism evidence="3 4">
    <name type="scientific">Austropuccinia psidii MF-1</name>
    <dbReference type="NCBI Taxonomy" id="1389203"/>
    <lineage>
        <taxon>Eukaryota</taxon>
        <taxon>Fungi</taxon>
        <taxon>Dikarya</taxon>
        <taxon>Basidiomycota</taxon>
        <taxon>Pucciniomycotina</taxon>
        <taxon>Pucciniomycetes</taxon>
        <taxon>Pucciniales</taxon>
        <taxon>Sphaerophragmiaceae</taxon>
        <taxon>Austropuccinia</taxon>
    </lineage>
</organism>
<reference evidence="3" key="1">
    <citation type="submission" date="2021-03" db="EMBL/GenBank/DDBJ databases">
        <title>Draft genome sequence of rust myrtle Austropuccinia psidii MF-1, a brazilian biotype.</title>
        <authorList>
            <person name="Quecine M.C."/>
            <person name="Pachon D.M.R."/>
            <person name="Bonatelli M.L."/>
            <person name="Correr F.H."/>
            <person name="Franceschini L.M."/>
            <person name="Leite T.F."/>
            <person name="Margarido G.R.A."/>
            <person name="Almeida C.A."/>
            <person name="Ferrarezi J.A."/>
            <person name="Labate C.A."/>
        </authorList>
    </citation>
    <scope>NUCLEOTIDE SEQUENCE</scope>
    <source>
        <strain evidence="3">MF-1</strain>
    </source>
</reference>
<dbReference type="AlphaFoldDB" id="A0A9Q3L6P9"/>
<dbReference type="Gene3D" id="3.30.420.10">
    <property type="entry name" value="Ribonuclease H-like superfamily/Ribonuclease H"/>
    <property type="match status" value="1"/>
</dbReference>
<dbReference type="EMBL" id="AVOT02155943">
    <property type="protein sequence ID" value="MBW0593667.1"/>
    <property type="molecule type" value="Genomic_DNA"/>
</dbReference>
<dbReference type="GO" id="GO:0003723">
    <property type="term" value="F:RNA binding"/>
    <property type="evidence" value="ECO:0007669"/>
    <property type="project" value="UniProtKB-KW"/>
</dbReference>
<keyword evidence="4" id="KW-1185">Reference proteome</keyword>
<dbReference type="OrthoDB" id="2273864at2759"/>
<name>A0A9Q3L6P9_9BASI</name>
<dbReference type="PANTHER" id="PTHR35046:SF26">
    <property type="entry name" value="RNA-DIRECTED DNA POLYMERASE"/>
    <property type="match status" value="1"/>
</dbReference>
<dbReference type="Proteomes" id="UP000765509">
    <property type="component" value="Unassembled WGS sequence"/>
</dbReference>
<sequence length="119" mass="13619">MDWVAALPPGGEKSYIACLVILDKYSKSPIFLPCHKDDTAMDTALLTSNRIIYHTGIFKNIISDRDQKFTSALWTSLHRFLGTKLAFSTAYHPQVDCVRFVYETPDNSSKFQEYYNCPQ</sequence>
<gene>
    <name evidence="3" type="ORF">O181_133382</name>
</gene>
<evidence type="ECO:0000259" key="2">
    <source>
        <dbReference type="PROSITE" id="PS50994"/>
    </source>
</evidence>
<accession>A0A9Q3L6P9</accession>
<evidence type="ECO:0000313" key="3">
    <source>
        <dbReference type="EMBL" id="MBW0593667.1"/>
    </source>
</evidence>
<proteinExistence type="predicted"/>
<keyword evidence="1" id="KW-0694">RNA-binding</keyword>
<comment type="caution">
    <text evidence="3">The sequence shown here is derived from an EMBL/GenBank/DDBJ whole genome shotgun (WGS) entry which is preliminary data.</text>
</comment>
<dbReference type="SUPFAM" id="SSF53098">
    <property type="entry name" value="Ribonuclease H-like"/>
    <property type="match status" value="1"/>
</dbReference>
<dbReference type="PANTHER" id="PTHR35046">
    <property type="entry name" value="ZINC KNUCKLE (CCHC-TYPE) FAMILY PROTEIN"/>
    <property type="match status" value="1"/>
</dbReference>
<dbReference type="GO" id="GO:0015074">
    <property type="term" value="P:DNA integration"/>
    <property type="evidence" value="ECO:0007669"/>
    <property type="project" value="InterPro"/>
</dbReference>
<dbReference type="InterPro" id="IPR036397">
    <property type="entry name" value="RNaseH_sf"/>
</dbReference>